<protein>
    <submittedName>
        <fullName evidence="2">Uncharacterized protein</fullName>
    </submittedName>
</protein>
<gene>
    <name evidence="2" type="ORF">GCM10010389_42270</name>
</gene>
<feature type="region of interest" description="Disordered" evidence="1">
    <location>
        <begin position="32"/>
        <end position="86"/>
    </location>
</feature>
<dbReference type="Proteomes" id="UP000623010">
    <property type="component" value="Unassembled WGS sequence"/>
</dbReference>
<sequence length="116" mass="11642">MVASRLLITRCPIPAEASATADSVAIARIAQRGRRRGAGGHGGRCVRSGAGRPPRGRGRPAPDRAGERGGVLGMETSAGAGWGPKPYVGSVSTVGPYDLLTGAAAPAARTGVARSR</sequence>
<reference evidence="2" key="1">
    <citation type="journal article" date="2014" name="Int. J. Syst. Evol. Microbiol.">
        <title>Complete genome sequence of Corynebacterium casei LMG S-19264T (=DSM 44701T), isolated from a smear-ripened cheese.</title>
        <authorList>
            <consortium name="US DOE Joint Genome Institute (JGI-PGF)"/>
            <person name="Walter F."/>
            <person name="Albersmeier A."/>
            <person name="Kalinowski J."/>
            <person name="Ruckert C."/>
        </authorList>
    </citation>
    <scope>NUCLEOTIDE SEQUENCE</scope>
    <source>
        <strain evidence="2">JCM 5016</strain>
    </source>
</reference>
<keyword evidence="3" id="KW-1185">Reference proteome</keyword>
<reference evidence="2" key="2">
    <citation type="submission" date="2020-09" db="EMBL/GenBank/DDBJ databases">
        <authorList>
            <person name="Sun Q."/>
            <person name="Ohkuma M."/>
        </authorList>
    </citation>
    <scope>NUCLEOTIDE SEQUENCE</scope>
    <source>
        <strain evidence="2">JCM 5016</strain>
    </source>
</reference>
<evidence type="ECO:0000313" key="2">
    <source>
        <dbReference type="EMBL" id="GGZ98637.1"/>
    </source>
</evidence>
<dbReference type="EMBL" id="BMWH01000018">
    <property type="protein sequence ID" value="GGZ98637.1"/>
    <property type="molecule type" value="Genomic_DNA"/>
</dbReference>
<accession>A0A918RH35</accession>
<evidence type="ECO:0000256" key="1">
    <source>
        <dbReference type="SAM" id="MobiDB-lite"/>
    </source>
</evidence>
<dbReference type="AlphaFoldDB" id="A0A918RH35"/>
<name>A0A918RH35_9ACTN</name>
<organism evidence="2 3">
    <name type="scientific">Streptomyces echinoruber</name>
    <dbReference type="NCBI Taxonomy" id="68898"/>
    <lineage>
        <taxon>Bacteria</taxon>
        <taxon>Bacillati</taxon>
        <taxon>Actinomycetota</taxon>
        <taxon>Actinomycetes</taxon>
        <taxon>Kitasatosporales</taxon>
        <taxon>Streptomycetaceae</taxon>
        <taxon>Streptomyces</taxon>
    </lineage>
</organism>
<proteinExistence type="predicted"/>
<evidence type="ECO:0000313" key="3">
    <source>
        <dbReference type="Proteomes" id="UP000623010"/>
    </source>
</evidence>
<comment type="caution">
    <text evidence="2">The sequence shown here is derived from an EMBL/GenBank/DDBJ whole genome shotgun (WGS) entry which is preliminary data.</text>
</comment>